<evidence type="ECO:0000256" key="7">
    <source>
        <dbReference type="ARBA" id="ARBA00023157"/>
    </source>
</evidence>
<dbReference type="Gene3D" id="1.20.1070.10">
    <property type="entry name" value="Rhodopsin 7-helix transmembrane proteins"/>
    <property type="match status" value="1"/>
</dbReference>
<keyword evidence="3 14" id="KW-0812">Transmembrane</keyword>
<comment type="function">
    <text evidence="11">Receptor for prostaglandin E2 (PGE2). The activity of this receptor is mediated by G(s) proteins that stimulate adenylate cyclase. The subsequent raise in intracellular cAMP is responsible for the relaxing effect of this receptor on smooth muscle.</text>
</comment>
<keyword evidence="2" id="KW-1003">Cell membrane</keyword>
<feature type="region of interest" description="Disordered" evidence="15">
    <location>
        <begin position="324"/>
        <end position="349"/>
    </location>
</feature>
<dbReference type="Proteomes" id="UP000694393">
    <property type="component" value="Unplaced"/>
</dbReference>
<evidence type="ECO:0000256" key="6">
    <source>
        <dbReference type="ARBA" id="ARBA00023136"/>
    </source>
</evidence>
<dbReference type="GO" id="GO:0007204">
    <property type="term" value="P:positive regulation of cytosolic calcium ion concentration"/>
    <property type="evidence" value="ECO:0007669"/>
    <property type="project" value="TreeGrafter"/>
</dbReference>
<keyword evidence="8 14" id="KW-0675">Receptor</keyword>
<feature type="transmembrane region" description="Helical" evidence="16">
    <location>
        <begin position="99"/>
        <end position="120"/>
    </location>
</feature>
<dbReference type="FunFam" id="1.20.1070.10:FF:000212">
    <property type="entry name" value="Prostaglandin E2 receptor EP2 subtype"/>
    <property type="match status" value="1"/>
</dbReference>
<dbReference type="Pfam" id="PF00001">
    <property type="entry name" value="7tm_1"/>
    <property type="match status" value="1"/>
</dbReference>
<dbReference type="GO" id="GO:0006954">
    <property type="term" value="P:inflammatory response"/>
    <property type="evidence" value="ECO:0007669"/>
    <property type="project" value="TreeGrafter"/>
</dbReference>
<evidence type="ECO:0000256" key="12">
    <source>
        <dbReference type="ARBA" id="ARBA00067998"/>
    </source>
</evidence>
<proteinExistence type="inferred from homology"/>
<evidence type="ECO:0000256" key="2">
    <source>
        <dbReference type="ARBA" id="ARBA00022475"/>
    </source>
</evidence>
<dbReference type="PROSITE" id="PS00237">
    <property type="entry name" value="G_PROTEIN_RECEP_F1_1"/>
    <property type="match status" value="1"/>
</dbReference>
<evidence type="ECO:0000313" key="19">
    <source>
        <dbReference type="Proteomes" id="UP000694393"/>
    </source>
</evidence>
<feature type="transmembrane region" description="Helical" evidence="16">
    <location>
        <begin position="141"/>
        <end position="161"/>
    </location>
</feature>
<dbReference type="AlphaFoldDB" id="A0A8C8RQE2"/>
<protein>
    <recommendedName>
        <fullName evidence="12">Prostaglandin E2 receptor EP2 subtype</fullName>
    </recommendedName>
    <alternativeName>
        <fullName evidence="13">Prostanoid EP2 receptor</fullName>
    </alternativeName>
</protein>
<evidence type="ECO:0000256" key="5">
    <source>
        <dbReference type="ARBA" id="ARBA00023040"/>
    </source>
</evidence>
<comment type="similarity">
    <text evidence="14">Belongs to the G-protein coupled receptor 1 family.</text>
</comment>
<evidence type="ECO:0000256" key="14">
    <source>
        <dbReference type="RuleBase" id="RU000688"/>
    </source>
</evidence>
<evidence type="ECO:0000256" key="13">
    <source>
        <dbReference type="ARBA" id="ARBA00080542"/>
    </source>
</evidence>
<dbReference type="PANTHER" id="PTHR11866">
    <property type="entry name" value="G-PROTEIN COUPLED RECEPTOR FAMILY 1 MEMBER"/>
    <property type="match status" value="1"/>
</dbReference>
<feature type="transmembrane region" description="Helical" evidence="16">
    <location>
        <begin position="53"/>
        <end position="79"/>
    </location>
</feature>
<dbReference type="PRINTS" id="PR01788">
    <property type="entry name" value="PROSTANOIDR"/>
</dbReference>
<evidence type="ECO:0000256" key="11">
    <source>
        <dbReference type="ARBA" id="ARBA00055790"/>
    </source>
</evidence>
<dbReference type="PRINTS" id="PR00237">
    <property type="entry name" value="GPCRRHODOPSN"/>
</dbReference>
<feature type="transmembrane region" description="Helical" evidence="16">
    <location>
        <begin position="190"/>
        <end position="215"/>
    </location>
</feature>
<dbReference type="SUPFAM" id="SSF81321">
    <property type="entry name" value="Family A G protein-coupled receptor-like"/>
    <property type="match status" value="1"/>
</dbReference>
<keyword evidence="10 14" id="KW-0807">Transducer</keyword>
<name>A0A8C8RQE2_9SAUR</name>
<dbReference type="GO" id="GO:0004957">
    <property type="term" value="F:prostaglandin E receptor activity"/>
    <property type="evidence" value="ECO:0007669"/>
    <property type="project" value="InterPro"/>
</dbReference>
<evidence type="ECO:0000259" key="17">
    <source>
        <dbReference type="PROSITE" id="PS50262"/>
    </source>
</evidence>
<dbReference type="PRINTS" id="PR00581">
    <property type="entry name" value="PRSTNOIDEP2R"/>
</dbReference>
<keyword evidence="5 14" id="KW-0297">G-protein coupled receptor</keyword>
<sequence length="385" mass="42518">MSGAGCEIQEELAPGESPAISAVMFSAGLLGNLTALALLLVRRRGRRGRRPLSLFHLLVTALVLTDLLGTCLASPVVLAAYGRRRTLLALAPGRRLCHYFAFAMSFSGLATMLALFAMALERSLALTHPYLYERLVRRRSALLGLAALYGLAAAFCALPLLGFGRYTQYCPGTWCFIQMRPDHADATFSLLYASLLLLLVLAVLLCNLSVFRSLLAMHRRGQLSRRVASTLEQPRGAARRRLSMSEEVDHLTLLAIMTITFMVCSLPFMICFPQNDKMDLLALRFLSINPIIDPWVFAILRPSVLRLIRSVLCCQMSLKTQDNIQTPSAAKSKPHQPSFAAHVPPSIEGKDGRCVEGRRPPMPSPWVFSRAPSTFLFKCLYPLPA</sequence>
<keyword evidence="4 16" id="KW-1133">Transmembrane helix</keyword>
<keyword evidence="7" id="KW-1015">Disulfide bond</keyword>
<organism evidence="18 19">
    <name type="scientific">Pelusios castaneus</name>
    <name type="common">West African mud turtle</name>
    <dbReference type="NCBI Taxonomy" id="367368"/>
    <lineage>
        <taxon>Eukaryota</taxon>
        <taxon>Metazoa</taxon>
        <taxon>Chordata</taxon>
        <taxon>Craniata</taxon>
        <taxon>Vertebrata</taxon>
        <taxon>Euteleostomi</taxon>
        <taxon>Archelosauria</taxon>
        <taxon>Testudinata</taxon>
        <taxon>Testudines</taxon>
        <taxon>Pleurodira</taxon>
        <taxon>Pelomedusidae</taxon>
        <taxon>Pelusios</taxon>
    </lineage>
</organism>
<dbReference type="PANTHER" id="PTHR11866:SF8">
    <property type="entry name" value="PROSTAGLANDIN E2 RECEPTOR EP2 SUBTYPE"/>
    <property type="match status" value="1"/>
</dbReference>
<evidence type="ECO:0000256" key="9">
    <source>
        <dbReference type="ARBA" id="ARBA00023180"/>
    </source>
</evidence>
<dbReference type="GO" id="GO:0007189">
    <property type="term" value="P:adenylate cyclase-activating G protein-coupled receptor signaling pathway"/>
    <property type="evidence" value="ECO:0007669"/>
    <property type="project" value="TreeGrafter"/>
</dbReference>
<evidence type="ECO:0000256" key="16">
    <source>
        <dbReference type="SAM" id="Phobius"/>
    </source>
</evidence>
<reference evidence="18" key="2">
    <citation type="submission" date="2025-09" db="UniProtKB">
        <authorList>
            <consortium name="Ensembl"/>
        </authorList>
    </citation>
    <scope>IDENTIFICATION</scope>
</reference>
<accession>A0A8C8RQE2</accession>
<evidence type="ECO:0000256" key="1">
    <source>
        <dbReference type="ARBA" id="ARBA00004651"/>
    </source>
</evidence>
<keyword evidence="9" id="KW-0325">Glycoprotein</keyword>
<evidence type="ECO:0000256" key="8">
    <source>
        <dbReference type="ARBA" id="ARBA00023170"/>
    </source>
</evidence>
<dbReference type="InterPro" id="IPR017452">
    <property type="entry name" value="GPCR_Rhodpsn_7TM"/>
</dbReference>
<reference evidence="18" key="1">
    <citation type="submission" date="2025-08" db="UniProtKB">
        <authorList>
            <consortium name="Ensembl"/>
        </authorList>
    </citation>
    <scope>IDENTIFICATION</scope>
</reference>
<dbReference type="InterPro" id="IPR000276">
    <property type="entry name" value="GPCR_Rhodpsn"/>
</dbReference>
<feature type="transmembrane region" description="Helical" evidence="16">
    <location>
        <begin position="251"/>
        <end position="270"/>
    </location>
</feature>
<evidence type="ECO:0000256" key="15">
    <source>
        <dbReference type="SAM" id="MobiDB-lite"/>
    </source>
</evidence>
<comment type="subcellular location">
    <subcellularLocation>
        <location evidence="1">Cell membrane</location>
        <topology evidence="1">Multi-pass membrane protein</topology>
    </subcellularLocation>
</comment>
<evidence type="ECO:0000256" key="10">
    <source>
        <dbReference type="ARBA" id="ARBA00023224"/>
    </source>
</evidence>
<dbReference type="GO" id="GO:0005886">
    <property type="term" value="C:plasma membrane"/>
    <property type="evidence" value="ECO:0007669"/>
    <property type="project" value="UniProtKB-SubCell"/>
</dbReference>
<feature type="domain" description="G-protein coupled receptors family 1 profile" evidence="17">
    <location>
        <begin position="31"/>
        <end position="270"/>
    </location>
</feature>
<dbReference type="GO" id="GO:0071380">
    <property type="term" value="P:cellular response to prostaglandin E stimulus"/>
    <property type="evidence" value="ECO:0007669"/>
    <property type="project" value="TreeGrafter"/>
</dbReference>
<keyword evidence="6 16" id="KW-0472">Membrane</keyword>
<dbReference type="InterPro" id="IPR008365">
    <property type="entry name" value="Prostanoid_rcpt"/>
</dbReference>
<evidence type="ECO:0000256" key="3">
    <source>
        <dbReference type="ARBA" id="ARBA00022692"/>
    </source>
</evidence>
<evidence type="ECO:0000256" key="4">
    <source>
        <dbReference type="ARBA" id="ARBA00022989"/>
    </source>
</evidence>
<feature type="transmembrane region" description="Helical" evidence="16">
    <location>
        <begin position="20"/>
        <end position="41"/>
    </location>
</feature>
<dbReference type="PROSITE" id="PS50262">
    <property type="entry name" value="G_PROTEIN_RECEP_F1_2"/>
    <property type="match status" value="1"/>
</dbReference>
<keyword evidence="19" id="KW-1185">Reference proteome</keyword>
<dbReference type="Ensembl" id="ENSPCET00000008613.1">
    <property type="protein sequence ID" value="ENSPCEP00000008317.1"/>
    <property type="gene ID" value="ENSPCEG00000006597.1"/>
</dbReference>
<dbReference type="InterPro" id="IPR001923">
    <property type="entry name" value="Prostglndn_EP2_rcpt"/>
</dbReference>
<evidence type="ECO:0000313" key="18">
    <source>
        <dbReference type="Ensembl" id="ENSPCEP00000008317.1"/>
    </source>
</evidence>